<dbReference type="RefSeq" id="WP_190109785.1">
    <property type="nucleotide sequence ID" value="NZ_BMVB01000007.1"/>
</dbReference>
<evidence type="ECO:0000313" key="2">
    <source>
        <dbReference type="EMBL" id="GHC48297.1"/>
    </source>
</evidence>
<reference evidence="2" key="2">
    <citation type="submission" date="2020-09" db="EMBL/GenBank/DDBJ databases">
        <authorList>
            <person name="Sun Q."/>
            <person name="Ohkuma M."/>
        </authorList>
    </citation>
    <scope>NUCLEOTIDE SEQUENCE</scope>
    <source>
        <strain evidence="2">JCM 4633</strain>
    </source>
</reference>
<dbReference type="EMBL" id="BMVB01000007">
    <property type="protein sequence ID" value="GHC48297.1"/>
    <property type="molecule type" value="Genomic_DNA"/>
</dbReference>
<feature type="domain" description="DUF6875" evidence="1">
    <location>
        <begin position="25"/>
        <end position="187"/>
    </location>
</feature>
<accession>A0A918TMA2</accession>
<protein>
    <recommendedName>
        <fullName evidence="1">DUF6875 domain-containing protein</fullName>
    </recommendedName>
</protein>
<dbReference type="Proteomes" id="UP000646244">
    <property type="component" value="Unassembled WGS sequence"/>
</dbReference>
<dbReference type="Pfam" id="PF21780">
    <property type="entry name" value="DUF6875"/>
    <property type="match status" value="1"/>
</dbReference>
<name>A0A918TMA2_STRCJ</name>
<proteinExistence type="predicted"/>
<comment type="caution">
    <text evidence="2">The sequence shown here is derived from an EMBL/GenBank/DDBJ whole genome shotgun (WGS) entry which is preliminary data.</text>
</comment>
<organism evidence="2 3">
    <name type="scientific">Streptomyces cinnamoneus</name>
    <name type="common">Streptoverticillium cinnamoneum</name>
    <dbReference type="NCBI Taxonomy" id="53446"/>
    <lineage>
        <taxon>Bacteria</taxon>
        <taxon>Bacillati</taxon>
        <taxon>Actinomycetota</taxon>
        <taxon>Actinomycetes</taxon>
        <taxon>Kitasatosporales</taxon>
        <taxon>Streptomycetaceae</taxon>
        <taxon>Streptomyces</taxon>
        <taxon>Streptomyces cinnamoneus group</taxon>
    </lineage>
</organism>
<evidence type="ECO:0000313" key="3">
    <source>
        <dbReference type="Proteomes" id="UP000646244"/>
    </source>
</evidence>
<dbReference type="AlphaFoldDB" id="A0A918TMA2"/>
<evidence type="ECO:0000259" key="1">
    <source>
        <dbReference type="Pfam" id="PF21780"/>
    </source>
</evidence>
<gene>
    <name evidence="2" type="ORF">GCM10010507_24780</name>
</gene>
<sequence length="197" mass="21602">MSFPSTRVNASRVLDDPTAPAWAAETARWARDELGTPVPALGRPGTLCPYMPRALREERVELTECGLPGVCAADLVTHLRGSAREFAEEAGRLPPAQALLSCRIVVYTALAVPDRVLTEVRRRVKPDLLAQGLTTGEFFPENNDRSVRNATVPIARSPWPALVLRHSTPHDRIFLTDRPDLYRVFREAGPGITATAA</sequence>
<reference evidence="2" key="1">
    <citation type="journal article" date="2014" name="Int. J. Syst. Evol. Microbiol.">
        <title>Complete genome sequence of Corynebacterium casei LMG S-19264T (=DSM 44701T), isolated from a smear-ripened cheese.</title>
        <authorList>
            <consortium name="US DOE Joint Genome Institute (JGI-PGF)"/>
            <person name="Walter F."/>
            <person name="Albersmeier A."/>
            <person name="Kalinowski J."/>
            <person name="Ruckert C."/>
        </authorList>
    </citation>
    <scope>NUCLEOTIDE SEQUENCE</scope>
    <source>
        <strain evidence="2">JCM 4633</strain>
    </source>
</reference>
<dbReference type="InterPro" id="IPR049240">
    <property type="entry name" value="DUF6875"/>
</dbReference>